<dbReference type="Proteomes" id="UP000242687">
    <property type="component" value="Unassembled WGS sequence"/>
</dbReference>
<dbReference type="OrthoDB" id="1353806at2"/>
<accession>A0A2H9VNJ7</accession>
<organism evidence="1 2">
    <name type="scientific">Mucilaginibacter auburnensis</name>
    <dbReference type="NCBI Taxonomy" id="1457233"/>
    <lineage>
        <taxon>Bacteria</taxon>
        <taxon>Pseudomonadati</taxon>
        <taxon>Bacteroidota</taxon>
        <taxon>Sphingobacteriia</taxon>
        <taxon>Sphingobacteriales</taxon>
        <taxon>Sphingobacteriaceae</taxon>
        <taxon>Mucilaginibacter</taxon>
    </lineage>
</organism>
<gene>
    <name evidence="1" type="ORF">CLV57_3058</name>
</gene>
<sequence>MIVFTNEHFTFTGNLHSWDDINTIFAYKVDLFTFDEICMDIFMANGNYLKIIESTDGWHEFLNKLNSRLSISDDWYDAVVKPAFTTNLTLVYDKEKRTQEVCEVCCYS</sequence>
<dbReference type="RefSeq" id="WP_100342224.1">
    <property type="nucleotide sequence ID" value="NZ_PGFJ01000002.1"/>
</dbReference>
<comment type="caution">
    <text evidence="1">The sequence shown here is derived from an EMBL/GenBank/DDBJ whole genome shotgun (WGS) entry which is preliminary data.</text>
</comment>
<protein>
    <submittedName>
        <fullName evidence="1">Uncharacterized protein</fullName>
    </submittedName>
</protein>
<keyword evidence="2" id="KW-1185">Reference proteome</keyword>
<evidence type="ECO:0000313" key="2">
    <source>
        <dbReference type="Proteomes" id="UP000242687"/>
    </source>
</evidence>
<proteinExistence type="predicted"/>
<reference evidence="1 2" key="1">
    <citation type="submission" date="2017-11" db="EMBL/GenBank/DDBJ databases">
        <title>Genomic Encyclopedia of Archaeal and Bacterial Type Strains, Phase II (KMG-II): From Individual Species to Whole Genera.</title>
        <authorList>
            <person name="Goeker M."/>
        </authorList>
    </citation>
    <scope>NUCLEOTIDE SEQUENCE [LARGE SCALE GENOMIC DNA]</scope>
    <source>
        <strain evidence="1 2">DSM 28175</strain>
    </source>
</reference>
<name>A0A2H9VNJ7_9SPHI</name>
<dbReference type="EMBL" id="PGFJ01000002">
    <property type="protein sequence ID" value="PJJ79919.1"/>
    <property type="molecule type" value="Genomic_DNA"/>
</dbReference>
<dbReference type="AlphaFoldDB" id="A0A2H9VNJ7"/>
<evidence type="ECO:0000313" key="1">
    <source>
        <dbReference type="EMBL" id="PJJ79919.1"/>
    </source>
</evidence>